<feature type="domain" description="Beta-hexosaminidase bacterial type N-terminal" evidence="8">
    <location>
        <begin position="6"/>
        <end position="127"/>
    </location>
</feature>
<dbReference type="EC" id="3.2.1.52" evidence="3"/>
<dbReference type="RefSeq" id="WP_165358758.1">
    <property type="nucleotide sequence ID" value="NZ_PYGE01000026.1"/>
</dbReference>
<evidence type="ECO:0000259" key="8">
    <source>
        <dbReference type="Pfam" id="PF02838"/>
    </source>
</evidence>
<dbReference type="PANTHER" id="PTHR22600:SF57">
    <property type="entry name" value="BETA-N-ACETYLHEXOSAMINIDASE"/>
    <property type="match status" value="1"/>
</dbReference>
<name>A0A2P8DGN8_9ACTN</name>
<keyword evidence="10" id="KW-1185">Reference proteome</keyword>
<gene>
    <name evidence="9" type="ORF">CLV30_12656</name>
</gene>
<dbReference type="InterPro" id="IPR015882">
    <property type="entry name" value="HEX_bac_N"/>
</dbReference>
<evidence type="ECO:0000256" key="4">
    <source>
        <dbReference type="ARBA" id="ARBA00022801"/>
    </source>
</evidence>
<dbReference type="PANTHER" id="PTHR22600">
    <property type="entry name" value="BETA-HEXOSAMINIDASE"/>
    <property type="match status" value="1"/>
</dbReference>
<dbReference type="SUPFAM" id="SSF55545">
    <property type="entry name" value="beta-N-acetylhexosaminidase-like domain"/>
    <property type="match status" value="1"/>
</dbReference>
<sequence length="482" mass="51444">MTTPNPPVVPLPAEIESGGAPFVLDGSTAVGPDPDAESVRVAEQLAAHVRAATGLPVPVRPGDTGAAITVGRADGSGLGAEGYTVVSDAAGVAVRADAPAGLFYGTQTVRQLFDPHERAVAAARVRDVPRFAWRGAMLDVARHFFGAADIERFIDLVSFYKINVVHLHLSDDQGWRLEVFRRPELTRVGASTQVGGGAGGYLSQEAYREIVAYAAQRFVTIVPEIDMPGHTQAAIAAYPELSATRAEATPYTGTDVGFSSLRAGSAATTAFVEDVVAELAALTPGDYLHIGGDEALSTTEDDYAAFMRAALPVVAGHGKRVVGWQEIARADLGPEALVQYWDHRVPQHAARAASAGAGLVVSPATNVYLDMKYHPDFPLGQDWAGCVELRDAYDWDPATVVDGVDETSVVGVEAPLWTETIVTMPDVETMLLPRMPAVAEVGWTPAARRGWDDFRGRIRAHGRTWQAMGATFHRSPQVDWDT</sequence>
<dbReference type="InterPro" id="IPR029018">
    <property type="entry name" value="Hex-like_dom2"/>
</dbReference>
<protein>
    <recommendedName>
        <fullName evidence="3">beta-N-acetylhexosaminidase</fullName>
        <ecNumber evidence="3">3.2.1.52</ecNumber>
    </recommendedName>
</protein>
<dbReference type="GO" id="GO:0030203">
    <property type="term" value="P:glycosaminoglycan metabolic process"/>
    <property type="evidence" value="ECO:0007669"/>
    <property type="project" value="TreeGrafter"/>
</dbReference>
<comment type="caution">
    <text evidence="9">The sequence shown here is derived from an EMBL/GenBank/DDBJ whole genome shotgun (WGS) entry which is preliminary data.</text>
</comment>
<keyword evidence="5" id="KW-0326">Glycosidase</keyword>
<dbReference type="GO" id="GO:0004563">
    <property type="term" value="F:beta-N-acetylhexosaminidase activity"/>
    <property type="evidence" value="ECO:0007669"/>
    <property type="project" value="UniProtKB-EC"/>
</dbReference>
<comment type="similarity">
    <text evidence="2">Belongs to the glycosyl hydrolase 20 family.</text>
</comment>
<feature type="domain" description="Glycoside hydrolase family 20 catalytic" evidence="7">
    <location>
        <begin position="131"/>
        <end position="445"/>
    </location>
</feature>
<proteinExistence type="inferred from homology"/>
<keyword evidence="4" id="KW-0378">Hydrolase</keyword>
<dbReference type="Proteomes" id="UP000243528">
    <property type="component" value="Unassembled WGS sequence"/>
</dbReference>
<dbReference type="Pfam" id="PF02838">
    <property type="entry name" value="Glyco_hydro_20b"/>
    <property type="match status" value="1"/>
</dbReference>
<dbReference type="SUPFAM" id="SSF51445">
    <property type="entry name" value="(Trans)glycosidases"/>
    <property type="match status" value="1"/>
</dbReference>
<organism evidence="9 10">
    <name type="scientific">Haloactinopolyspora alba</name>
    <dbReference type="NCBI Taxonomy" id="648780"/>
    <lineage>
        <taxon>Bacteria</taxon>
        <taxon>Bacillati</taxon>
        <taxon>Actinomycetota</taxon>
        <taxon>Actinomycetes</taxon>
        <taxon>Jiangellales</taxon>
        <taxon>Jiangellaceae</taxon>
        <taxon>Haloactinopolyspora</taxon>
    </lineage>
</organism>
<evidence type="ECO:0000256" key="1">
    <source>
        <dbReference type="ARBA" id="ARBA00001231"/>
    </source>
</evidence>
<evidence type="ECO:0000256" key="5">
    <source>
        <dbReference type="ARBA" id="ARBA00023295"/>
    </source>
</evidence>
<dbReference type="InterPro" id="IPR015883">
    <property type="entry name" value="Glyco_hydro_20_cat"/>
</dbReference>
<dbReference type="PRINTS" id="PR00738">
    <property type="entry name" value="GLHYDRLASE20"/>
</dbReference>
<reference evidence="9 10" key="1">
    <citation type="submission" date="2018-03" db="EMBL/GenBank/DDBJ databases">
        <title>Genomic Encyclopedia of Archaeal and Bacterial Type Strains, Phase II (KMG-II): from individual species to whole genera.</title>
        <authorList>
            <person name="Goeker M."/>
        </authorList>
    </citation>
    <scope>NUCLEOTIDE SEQUENCE [LARGE SCALE GENOMIC DNA]</scope>
    <source>
        <strain evidence="9 10">DSM 45211</strain>
    </source>
</reference>
<evidence type="ECO:0000256" key="3">
    <source>
        <dbReference type="ARBA" id="ARBA00012663"/>
    </source>
</evidence>
<evidence type="ECO:0000256" key="2">
    <source>
        <dbReference type="ARBA" id="ARBA00006285"/>
    </source>
</evidence>
<dbReference type="Gene3D" id="3.30.379.10">
    <property type="entry name" value="Chitobiase/beta-hexosaminidase domain 2-like"/>
    <property type="match status" value="1"/>
</dbReference>
<evidence type="ECO:0000259" key="7">
    <source>
        <dbReference type="Pfam" id="PF00728"/>
    </source>
</evidence>
<dbReference type="AlphaFoldDB" id="A0A2P8DGN8"/>
<dbReference type="Pfam" id="PF00728">
    <property type="entry name" value="Glyco_hydro_20"/>
    <property type="match status" value="1"/>
</dbReference>
<comment type="catalytic activity">
    <reaction evidence="1">
        <text>Hydrolysis of terminal non-reducing N-acetyl-D-hexosamine residues in N-acetyl-beta-D-hexosaminides.</text>
        <dbReference type="EC" id="3.2.1.52"/>
    </reaction>
</comment>
<dbReference type="Gene3D" id="3.20.20.80">
    <property type="entry name" value="Glycosidases"/>
    <property type="match status" value="1"/>
</dbReference>
<dbReference type="EMBL" id="PYGE01000026">
    <property type="protein sequence ID" value="PSK96397.1"/>
    <property type="molecule type" value="Genomic_DNA"/>
</dbReference>
<dbReference type="GO" id="GO:0005975">
    <property type="term" value="P:carbohydrate metabolic process"/>
    <property type="evidence" value="ECO:0007669"/>
    <property type="project" value="InterPro"/>
</dbReference>
<dbReference type="CDD" id="cd06568">
    <property type="entry name" value="GH20_SpHex_like"/>
    <property type="match status" value="1"/>
</dbReference>
<dbReference type="InterPro" id="IPR017853">
    <property type="entry name" value="GH"/>
</dbReference>
<feature type="active site" description="Proton donor" evidence="6">
    <location>
        <position position="294"/>
    </location>
</feature>
<evidence type="ECO:0000256" key="6">
    <source>
        <dbReference type="PIRSR" id="PIRSR625705-1"/>
    </source>
</evidence>
<accession>A0A2P8DGN8</accession>
<dbReference type="GO" id="GO:0016020">
    <property type="term" value="C:membrane"/>
    <property type="evidence" value="ECO:0007669"/>
    <property type="project" value="TreeGrafter"/>
</dbReference>
<evidence type="ECO:0000313" key="10">
    <source>
        <dbReference type="Proteomes" id="UP000243528"/>
    </source>
</evidence>
<dbReference type="InterPro" id="IPR025705">
    <property type="entry name" value="Beta_hexosaminidase_sua/sub"/>
</dbReference>
<evidence type="ECO:0000313" key="9">
    <source>
        <dbReference type="EMBL" id="PSK96397.1"/>
    </source>
</evidence>